<keyword evidence="3" id="KW-0808">Transferase</keyword>
<dbReference type="PANTHER" id="PTHR43630">
    <property type="entry name" value="POLY-BETA-1,6-N-ACETYL-D-GLUCOSAMINE SYNTHASE"/>
    <property type="match status" value="1"/>
</dbReference>
<feature type="domain" description="Glycosyltransferase 2-like" evidence="2">
    <location>
        <begin position="8"/>
        <end position="89"/>
    </location>
</feature>
<dbReference type="InterPro" id="IPR001173">
    <property type="entry name" value="Glyco_trans_2-like"/>
</dbReference>
<dbReference type="AlphaFoldDB" id="A0A1Y6B4H7"/>
<dbReference type="PANTHER" id="PTHR43630:SF2">
    <property type="entry name" value="GLYCOSYLTRANSFERASE"/>
    <property type="match status" value="1"/>
</dbReference>
<reference evidence="4" key="1">
    <citation type="submission" date="2017-04" db="EMBL/GenBank/DDBJ databases">
        <authorList>
            <person name="Varghese N."/>
            <person name="Submissions S."/>
        </authorList>
    </citation>
    <scope>NUCLEOTIDE SEQUENCE [LARGE SCALE GENOMIC DNA]</scope>
    <source>
        <strain evidence="4">RKEM611</strain>
    </source>
</reference>
<protein>
    <submittedName>
        <fullName evidence="3">Glycosyltransferase involved in cell wall bisynthesis</fullName>
    </submittedName>
</protein>
<proteinExistence type="inferred from homology"/>
<evidence type="ECO:0000256" key="1">
    <source>
        <dbReference type="ARBA" id="ARBA00038494"/>
    </source>
</evidence>
<evidence type="ECO:0000259" key="2">
    <source>
        <dbReference type="Pfam" id="PF00535"/>
    </source>
</evidence>
<accession>A0A1Y6B4H7</accession>
<sequence>MSSLNQLSVFIITKDEEANLERCLQSLPAGIDLLVVDSGSQDRTQEIARLYGARIFERPFDDFASQKNFAVDQCQHDWVLSLDADEVLVGNLEAVFDDALYNGAYGFRLRRHLVFMGREMRYGKTKDAPLRLFHRGHGRYEGSIHESVKLNQGRASYLTGITLLHHSYKDLADYFARFNRYTSAIADRHKSLGKKAPMVSHIFRPWLEFLSRYVFRLGFLDGYPGYTYALISSLYAYIKYAKLRELER</sequence>
<dbReference type="RefSeq" id="WP_159455086.1">
    <property type="nucleotide sequence ID" value="NZ_FWZT01000001.1"/>
</dbReference>
<keyword evidence="4" id="KW-1185">Reference proteome</keyword>
<dbReference type="Proteomes" id="UP000192907">
    <property type="component" value="Unassembled WGS sequence"/>
</dbReference>
<dbReference type="CDD" id="cd02511">
    <property type="entry name" value="Beta4Glucosyltransferase"/>
    <property type="match status" value="1"/>
</dbReference>
<gene>
    <name evidence="3" type="ORF">SAMN06296036_101462</name>
</gene>
<dbReference type="GO" id="GO:0016740">
    <property type="term" value="F:transferase activity"/>
    <property type="evidence" value="ECO:0007669"/>
    <property type="project" value="UniProtKB-KW"/>
</dbReference>
<organism evidence="3 4">
    <name type="scientific">Pseudobacteriovorax antillogorgiicola</name>
    <dbReference type="NCBI Taxonomy" id="1513793"/>
    <lineage>
        <taxon>Bacteria</taxon>
        <taxon>Pseudomonadati</taxon>
        <taxon>Bdellovibrionota</taxon>
        <taxon>Oligoflexia</taxon>
        <taxon>Oligoflexales</taxon>
        <taxon>Pseudobacteriovoracaceae</taxon>
        <taxon>Pseudobacteriovorax</taxon>
    </lineage>
</organism>
<evidence type="ECO:0000313" key="3">
    <source>
        <dbReference type="EMBL" id="SME91550.1"/>
    </source>
</evidence>
<dbReference type="SUPFAM" id="SSF53448">
    <property type="entry name" value="Nucleotide-diphospho-sugar transferases"/>
    <property type="match status" value="1"/>
</dbReference>
<comment type="similarity">
    <text evidence="1">Belongs to the glycosyltransferase 2 family. WaaE/KdtX subfamily.</text>
</comment>
<dbReference type="Gene3D" id="3.90.550.10">
    <property type="entry name" value="Spore Coat Polysaccharide Biosynthesis Protein SpsA, Chain A"/>
    <property type="match status" value="1"/>
</dbReference>
<evidence type="ECO:0000313" key="4">
    <source>
        <dbReference type="Proteomes" id="UP000192907"/>
    </source>
</evidence>
<dbReference type="STRING" id="1513793.SAMN06296036_101462"/>
<name>A0A1Y6B4H7_9BACT</name>
<dbReference type="Pfam" id="PF00535">
    <property type="entry name" value="Glycos_transf_2"/>
    <property type="match status" value="1"/>
</dbReference>
<dbReference type="InterPro" id="IPR029044">
    <property type="entry name" value="Nucleotide-diphossugar_trans"/>
</dbReference>
<dbReference type="EMBL" id="FWZT01000001">
    <property type="protein sequence ID" value="SME91550.1"/>
    <property type="molecule type" value="Genomic_DNA"/>
</dbReference>